<reference evidence="1" key="1">
    <citation type="submission" date="2020-05" db="EMBL/GenBank/DDBJ databases">
        <title>Large-scale comparative analyses of tick genomes elucidate their genetic diversity and vector capacities.</title>
        <authorList>
            <person name="Jia N."/>
            <person name="Wang J."/>
            <person name="Shi W."/>
            <person name="Du L."/>
            <person name="Sun Y."/>
            <person name="Zhan W."/>
            <person name="Jiang J."/>
            <person name="Wang Q."/>
            <person name="Zhang B."/>
            <person name="Ji P."/>
            <person name="Sakyi L.B."/>
            <person name="Cui X."/>
            <person name="Yuan T."/>
            <person name="Jiang B."/>
            <person name="Yang W."/>
            <person name="Lam T.T.-Y."/>
            <person name="Chang Q."/>
            <person name="Ding S."/>
            <person name="Wang X."/>
            <person name="Zhu J."/>
            <person name="Ruan X."/>
            <person name="Zhao L."/>
            <person name="Wei J."/>
            <person name="Que T."/>
            <person name="Du C."/>
            <person name="Cheng J."/>
            <person name="Dai P."/>
            <person name="Han X."/>
            <person name="Huang E."/>
            <person name="Gao Y."/>
            <person name="Liu J."/>
            <person name="Shao H."/>
            <person name="Ye R."/>
            <person name="Li L."/>
            <person name="Wei W."/>
            <person name="Wang X."/>
            <person name="Wang C."/>
            <person name="Yang T."/>
            <person name="Huo Q."/>
            <person name="Li W."/>
            <person name="Guo W."/>
            <person name="Chen H."/>
            <person name="Zhou L."/>
            <person name="Ni X."/>
            <person name="Tian J."/>
            <person name="Zhou Y."/>
            <person name="Sheng Y."/>
            <person name="Liu T."/>
            <person name="Pan Y."/>
            <person name="Xia L."/>
            <person name="Li J."/>
            <person name="Zhao F."/>
            <person name="Cao W."/>
        </authorList>
    </citation>
    <scope>NUCLEOTIDE SEQUENCE</scope>
    <source>
        <strain evidence="1">Hyas-2018</strain>
    </source>
</reference>
<protein>
    <submittedName>
        <fullName evidence="1">Uncharacterized protein</fullName>
    </submittedName>
</protein>
<proteinExistence type="predicted"/>
<sequence>MGRNPTVVNPDAATLPNDVRSKYWHPGFRAICIRPRTKDEDELGAKLPSLVPVWTRIEHALWMLLRTPKKKPFTVQSSTAMPVINCATVNT</sequence>
<accession>A0ACB7T3K1</accession>
<organism evidence="1 2">
    <name type="scientific">Hyalomma asiaticum</name>
    <name type="common">Tick</name>
    <dbReference type="NCBI Taxonomy" id="266040"/>
    <lineage>
        <taxon>Eukaryota</taxon>
        <taxon>Metazoa</taxon>
        <taxon>Ecdysozoa</taxon>
        <taxon>Arthropoda</taxon>
        <taxon>Chelicerata</taxon>
        <taxon>Arachnida</taxon>
        <taxon>Acari</taxon>
        <taxon>Parasitiformes</taxon>
        <taxon>Ixodida</taxon>
        <taxon>Ixodoidea</taxon>
        <taxon>Ixodidae</taxon>
        <taxon>Hyalomminae</taxon>
        <taxon>Hyalomma</taxon>
    </lineage>
</organism>
<dbReference type="Proteomes" id="UP000821845">
    <property type="component" value="Chromosome 11"/>
</dbReference>
<keyword evidence="2" id="KW-1185">Reference proteome</keyword>
<evidence type="ECO:0000313" key="2">
    <source>
        <dbReference type="Proteomes" id="UP000821845"/>
    </source>
</evidence>
<comment type="caution">
    <text evidence="1">The sequence shown here is derived from an EMBL/GenBank/DDBJ whole genome shotgun (WGS) entry which is preliminary data.</text>
</comment>
<gene>
    <name evidence="1" type="ORF">HPB50_008986</name>
</gene>
<dbReference type="EMBL" id="CM023491">
    <property type="protein sequence ID" value="KAH6940841.1"/>
    <property type="molecule type" value="Genomic_DNA"/>
</dbReference>
<evidence type="ECO:0000313" key="1">
    <source>
        <dbReference type="EMBL" id="KAH6940841.1"/>
    </source>
</evidence>
<name>A0ACB7T3K1_HYAAI</name>